<evidence type="ECO:0000313" key="1">
    <source>
        <dbReference type="EMBL" id="MCX2720114.1"/>
    </source>
</evidence>
<dbReference type="InterPro" id="IPR029024">
    <property type="entry name" value="TerB-like"/>
</dbReference>
<organism evidence="1 2">
    <name type="scientific">Lentiprolixibacter aurantiacus</name>
    <dbReference type="NCBI Taxonomy" id="2993939"/>
    <lineage>
        <taxon>Bacteria</taxon>
        <taxon>Pseudomonadati</taxon>
        <taxon>Bacteroidota</taxon>
        <taxon>Flavobacteriia</taxon>
        <taxon>Flavobacteriales</taxon>
        <taxon>Flavobacteriaceae</taxon>
        <taxon>Lentiprolixibacter</taxon>
    </lineage>
</organism>
<evidence type="ECO:0008006" key="3">
    <source>
        <dbReference type="Google" id="ProtNLM"/>
    </source>
</evidence>
<gene>
    <name evidence="1" type="ORF">OO016_10925</name>
</gene>
<dbReference type="SUPFAM" id="SSF158682">
    <property type="entry name" value="TerB-like"/>
    <property type="match status" value="1"/>
</dbReference>
<sequence length="130" mass="15503">MENTKINTELFEHLGKLFYAVATADQHLHEEETLRLKKEIEKYWKPRFTEAPYSMAYYIWHAFENARRSDTTAERAFEEFNTYFKENPEEFPDEVLKLIMDTANAIAKAYADKNKSELILLARLQLLFEK</sequence>
<reference evidence="1" key="1">
    <citation type="submission" date="2022-11" db="EMBL/GenBank/DDBJ databases">
        <title>The characterization of three novel Bacteroidetes species and genomic analysis of their roles in tidal elemental geochemical cycles.</title>
        <authorList>
            <person name="Ma K.-J."/>
        </authorList>
    </citation>
    <scope>NUCLEOTIDE SEQUENCE</scope>
    <source>
        <strain evidence="1">M415</strain>
    </source>
</reference>
<accession>A0AAE3MNG7</accession>
<dbReference type="EMBL" id="JAPFQP010000003">
    <property type="protein sequence ID" value="MCX2720114.1"/>
    <property type="molecule type" value="Genomic_DNA"/>
</dbReference>
<dbReference type="AlphaFoldDB" id="A0AAE3MNG7"/>
<protein>
    <recommendedName>
        <fullName evidence="3">TerB family tellurite resistance protein</fullName>
    </recommendedName>
</protein>
<evidence type="ECO:0000313" key="2">
    <source>
        <dbReference type="Proteomes" id="UP001207116"/>
    </source>
</evidence>
<comment type="caution">
    <text evidence="1">The sequence shown here is derived from an EMBL/GenBank/DDBJ whole genome shotgun (WGS) entry which is preliminary data.</text>
</comment>
<proteinExistence type="predicted"/>
<dbReference type="Proteomes" id="UP001207116">
    <property type="component" value="Unassembled WGS sequence"/>
</dbReference>
<name>A0AAE3MNG7_9FLAO</name>
<dbReference type="RefSeq" id="WP_266013639.1">
    <property type="nucleotide sequence ID" value="NZ_JAPFQP010000003.1"/>
</dbReference>
<keyword evidence="2" id="KW-1185">Reference proteome</keyword>